<accession>A0AAP0GCB5</accession>
<comment type="caution">
    <text evidence="1">The sequence shown here is derived from an EMBL/GenBank/DDBJ whole genome shotgun (WGS) entry which is preliminary data.</text>
</comment>
<evidence type="ECO:0000313" key="2">
    <source>
        <dbReference type="Proteomes" id="UP001418222"/>
    </source>
</evidence>
<proteinExistence type="predicted"/>
<dbReference type="PANTHER" id="PTHR33103">
    <property type="entry name" value="OS01G0153900 PROTEIN"/>
    <property type="match status" value="1"/>
</dbReference>
<sequence length="183" mass="20248">MTITLFMDPGNNNKVLFAECEKDFVDFMFSFLLLPLGSVVKIVNPGKILGCIEKVYESVENMKETYLIENIDKSLLLDPEFSPLTDAFSLLHSPTVGAPQPEKNHGCSYCRHTVTCTSGAKKEEGFMKGKGEGFVKGMSTYIITDSLKVMPKTAVSILFLIKSFGVKNSHLKEKVVVIGKEQV</sequence>
<dbReference type="EMBL" id="JBBWWQ010000003">
    <property type="protein sequence ID" value="KAK8951071.1"/>
    <property type="molecule type" value="Genomic_DNA"/>
</dbReference>
<evidence type="ECO:0000313" key="1">
    <source>
        <dbReference type="EMBL" id="KAK8951071.1"/>
    </source>
</evidence>
<organism evidence="1 2">
    <name type="scientific">Platanthera zijinensis</name>
    <dbReference type="NCBI Taxonomy" id="2320716"/>
    <lineage>
        <taxon>Eukaryota</taxon>
        <taxon>Viridiplantae</taxon>
        <taxon>Streptophyta</taxon>
        <taxon>Embryophyta</taxon>
        <taxon>Tracheophyta</taxon>
        <taxon>Spermatophyta</taxon>
        <taxon>Magnoliopsida</taxon>
        <taxon>Liliopsida</taxon>
        <taxon>Asparagales</taxon>
        <taxon>Orchidaceae</taxon>
        <taxon>Orchidoideae</taxon>
        <taxon>Orchideae</taxon>
        <taxon>Orchidinae</taxon>
        <taxon>Platanthera</taxon>
    </lineage>
</organism>
<dbReference type="PANTHER" id="PTHR33103:SF46">
    <property type="entry name" value="OS05G0115600 PROTEIN"/>
    <property type="match status" value="1"/>
</dbReference>
<name>A0AAP0GCB5_9ASPA</name>
<dbReference type="InterPro" id="IPR007750">
    <property type="entry name" value="DUF674"/>
</dbReference>
<reference evidence="1 2" key="1">
    <citation type="journal article" date="2022" name="Nat. Plants">
        <title>Genomes of leafy and leafless Platanthera orchids illuminate the evolution of mycoheterotrophy.</title>
        <authorList>
            <person name="Li M.H."/>
            <person name="Liu K.W."/>
            <person name="Li Z."/>
            <person name="Lu H.C."/>
            <person name="Ye Q.L."/>
            <person name="Zhang D."/>
            <person name="Wang J.Y."/>
            <person name="Li Y.F."/>
            <person name="Zhong Z.M."/>
            <person name="Liu X."/>
            <person name="Yu X."/>
            <person name="Liu D.K."/>
            <person name="Tu X.D."/>
            <person name="Liu B."/>
            <person name="Hao Y."/>
            <person name="Liao X.Y."/>
            <person name="Jiang Y.T."/>
            <person name="Sun W.H."/>
            <person name="Chen J."/>
            <person name="Chen Y.Q."/>
            <person name="Ai Y."/>
            <person name="Zhai J.W."/>
            <person name="Wu S.S."/>
            <person name="Zhou Z."/>
            <person name="Hsiao Y.Y."/>
            <person name="Wu W.L."/>
            <person name="Chen Y.Y."/>
            <person name="Lin Y.F."/>
            <person name="Hsu J.L."/>
            <person name="Li C.Y."/>
            <person name="Wang Z.W."/>
            <person name="Zhao X."/>
            <person name="Zhong W.Y."/>
            <person name="Ma X.K."/>
            <person name="Ma L."/>
            <person name="Huang J."/>
            <person name="Chen G.Z."/>
            <person name="Huang M.Z."/>
            <person name="Huang L."/>
            <person name="Peng D.H."/>
            <person name="Luo Y.B."/>
            <person name="Zou S.Q."/>
            <person name="Chen S.P."/>
            <person name="Lan S."/>
            <person name="Tsai W.C."/>
            <person name="Van de Peer Y."/>
            <person name="Liu Z.J."/>
        </authorList>
    </citation>
    <scope>NUCLEOTIDE SEQUENCE [LARGE SCALE GENOMIC DNA]</scope>
    <source>
        <strain evidence="1">Lor287</strain>
    </source>
</reference>
<keyword evidence="2" id="KW-1185">Reference proteome</keyword>
<dbReference type="AlphaFoldDB" id="A0AAP0GCB5"/>
<gene>
    <name evidence="1" type="ORF">KSP39_PZI003787</name>
</gene>
<protein>
    <submittedName>
        <fullName evidence="1">Uncharacterized protein</fullName>
    </submittedName>
</protein>
<dbReference type="Proteomes" id="UP001418222">
    <property type="component" value="Unassembled WGS sequence"/>
</dbReference>
<dbReference type="Pfam" id="PF05056">
    <property type="entry name" value="DUF674"/>
    <property type="match status" value="1"/>
</dbReference>